<name>A0ABS7C7K3_9BACL</name>
<comment type="function">
    <text evidence="5">Has an important function as a repair enzyme for proteins that have been inactivated by oxidation. Catalyzes the reversible oxidation-reduction of methionine sulfoxide in proteins to methionine.</text>
</comment>
<dbReference type="PANTHER" id="PTHR43774:SF1">
    <property type="entry name" value="PEPTIDE METHIONINE SULFOXIDE REDUCTASE MSRA 2"/>
    <property type="match status" value="1"/>
</dbReference>
<reference evidence="7 8" key="1">
    <citation type="submission" date="2021-07" db="EMBL/GenBank/DDBJ databases">
        <title>Paenibacillus radiodurans sp. nov., isolated from the southeastern edge of Tengger Desert.</title>
        <authorList>
            <person name="Zhang G."/>
        </authorList>
    </citation>
    <scope>NUCLEOTIDE SEQUENCE [LARGE SCALE GENOMIC DNA]</scope>
    <source>
        <strain evidence="7 8">CCM 7311</strain>
    </source>
</reference>
<evidence type="ECO:0000313" key="8">
    <source>
        <dbReference type="Proteomes" id="UP001519887"/>
    </source>
</evidence>
<dbReference type="SUPFAM" id="SSF55068">
    <property type="entry name" value="Peptide methionine sulfoxide reductase"/>
    <property type="match status" value="1"/>
</dbReference>
<comment type="caution">
    <text evidence="7">The sequence shown here is derived from an EMBL/GenBank/DDBJ whole genome shotgun (WGS) entry which is preliminary data.</text>
</comment>
<comment type="similarity">
    <text evidence="1 5">Belongs to the MsrA Met sulfoxide reductase family.</text>
</comment>
<gene>
    <name evidence="5" type="primary">msrA</name>
    <name evidence="7" type="ORF">K0U00_22615</name>
</gene>
<evidence type="ECO:0000256" key="5">
    <source>
        <dbReference type="HAMAP-Rule" id="MF_01401"/>
    </source>
</evidence>
<comment type="catalytic activity">
    <reaction evidence="3 5">
        <text>L-methionyl-[protein] + [thioredoxin]-disulfide + H2O = L-methionyl-(S)-S-oxide-[protein] + [thioredoxin]-dithiol</text>
        <dbReference type="Rhea" id="RHEA:14217"/>
        <dbReference type="Rhea" id="RHEA-COMP:10698"/>
        <dbReference type="Rhea" id="RHEA-COMP:10700"/>
        <dbReference type="Rhea" id="RHEA-COMP:12313"/>
        <dbReference type="Rhea" id="RHEA-COMP:12315"/>
        <dbReference type="ChEBI" id="CHEBI:15377"/>
        <dbReference type="ChEBI" id="CHEBI:16044"/>
        <dbReference type="ChEBI" id="CHEBI:29950"/>
        <dbReference type="ChEBI" id="CHEBI:44120"/>
        <dbReference type="ChEBI" id="CHEBI:50058"/>
        <dbReference type="EC" id="1.8.4.11"/>
    </reaction>
</comment>
<evidence type="ECO:0000256" key="2">
    <source>
        <dbReference type="ARBA" id="ARBA00023002"/>
    </source>
</evidence>
<dbReference type="Proteomes" id="UP001519887">
    <property type="component" value="Unassembled WGS sequence"/>
</dbReference>
<organism evidence="7 8">
    <name type="scientific">Paenibacillus sepulcri</name>
    <dbReference type="NCBI Taxonomy" id="359917"/>
    <lineage>
        <taxon>Bacteria</taxon>
        <taxon>Bacillati</taxon>
        <taxon>Bacillota</taxon>
        <taxon>Bacilli</taxon>
        <taxon>Bacillales</taxon>
        <taxon>Paenibacillaceae</taxon>
        <taxon>Paenibacillus</taxon>
    </lineage>
</organism>
<keyword evidence="2 5" id="KW-0560">Oxidoreductase</keyword>
<accession>A0ABS7C7K3</accession>
<evidence type="ECO:0000256" key="3">
    <source>
        <dbReference type="ARBA" id="ARBA00047806"/>
    </source>
</evidence>
<dbReference type="HAMAP" id="MF_01401">
    <property type="entry name" value="MsrA"/>
    <property type="match status" value="1"/>
</dbReference>
<proteinExistence type="inferred from homology"/>
<dbReference type="EC" id="1.8.4.11" evidence="5"/>
<comment type="catalytic activity">
    <reaction evidence="4 5">
        <text>[thioredoxin]-disulfide + L-methionine + H2O = L-methionine (S)-S-oxide + [thioredoxin]-dithiol</text>
        <dbReference type="Rhea" id="RHEA:19993"/>
        <dbReference type="Rhea" id="RHEA-COMP:10698"/>
        <dbReference type="Rhea" id="RHEA-COMP:10700"/>
        <dbReference type="ChEBI" id="CHEBI:15377"/>
        <dbReference type="ChEBI" id="CHEBI:29950"/>
        <dbReference type="ChEBI" id="CHEBI:50058"/>
        <dbReference type="ChEBI" id="CHEBI:57844"/>
        <dbReference type="ChEBI" id="CHEBI:58772"/>
        <dbReference type="EC" id="1.8.4.11"/>
    </reaction>
</comment>
<feature type="domain" description="Peptide methionine sulphoxide reductase MsrA" evidence="6">
    <location>
        <begin position="22"/>
        <end position="159"/>
    </location>
</feature>
<dbReference type="Pfam" id="PF01625">
    <property type="entry name" value="PMSR"/>
    <property type="match status" value="1"/>
</dbReference>
<feature type="active site" evidence="5">
    <location>
        <position position="29"/>
    </location>
</feature>
<evidence type="ECO:0000256" key="4">
    <source>
        <dbReference type="ARBA" id="ARBA00048782"/>
    </source>
</evidence>
<dbReference type="EMBL" id="JAHZIK010000676">
    <property type="protein sequence ID" value="MBW7456831.1"/>
    <property type="molecule type" value="Genomic_DNA"/>
</dbReference>
<evidence type="ECO:0000256" key="1">
    <source>
        <dbReference type="ARBA" id="ARBA00005591"/>
    </source>
</evidence>
<dbReference type="InterPro" id="IPR036509">
    <property type="entry name" value="Met_Sox_Rdtase_MsrA_sf"/>
</dbReference>
<keyword evidence="8" id="KW-1185">Reference proteome</keyword>
<dbReference type="PANTHER" id="PTHR43774">
    <property type="entry name" value="PEPTIDE METHIONINE SULFOXIDE REDUCTASE"/>
    <property type="match status" value="1"/>
</dbReference>
<dbReference type="Gene3D" id="3.30.1060.10">
    <property type="entry name" value="Peptide methionine sulphoxide reductase MsrA"/>
    <property type="match status" value="1"/>
</dbReference>
<evidence type="ECO:0000313" key="7">
    <source>
        <dbReference type="EMBL" id="MBW7456831.1"/>
    </source>
</evidence>
<protein>
    <recommendedName>
        <fullName evidence="5">Peptide methionine sulfoxide reductase MsrA</fullName>
        <shortName evidence="5">Protein-methionine-S-oxide reductase</shortName>
        <ecNumber evidence="5">1.8.4.11</ecNumber>
    </recommendedName>
    <alternativeName>
        <fullName evidence="5">Peptide-methionine (S)-S-oxide reductase</fullName>
        <shortName evidence="5">Peptide Met(O) reductase</shortName>
    </alternativeName>
</protein>
<sequence length="225" mass="25900">MDHRDVQGRKLAAAASNEDIRTATLAMGCFWGPEALFGHLPGVVRTRVGYAGGTSEYPSYRQMGDHTETLQIDYDPAILPFEEILDTFWNNHNPMNINDYKGRQYMSLLFYNDENERQTIRQVLEKRKGQGKGEPDTGIAPYSGFHLAEDRHQKYYLKRYPDAMEKLGTLYPSGTDLANSTLAARLNGLAKGYTNLERIISEIRQWHAYPDDREIMIKLIKHIRW</sequence>
<evidence type="ECO:0000259" key="6">
    <source>
        <dbReference type="Pfam" id="PF01625"/>
    </source>
</evidence>
<dbReference type="InterPro" id="IPR002569">
    <property type="entry name" value="Met_Sox_Rdtase_MsrA_dom"/>
</dbReference>